<evidence type="ECO:0000256" key="1">
    <source>
        <dbReference type="ARBA" id="ARBA00007409"/>
    </source>
</evidence>
<dbReference type="SFLD" id="SFLDS00019">
    <property type="entry name" value="Glutathione_Transferase_(cytos"/>
    <property type="match status" value="1"/>
</dbReference>
<dbReference type="SFLD" id="SFLDG00358">
    <property type="entry name" value="Main_(cytGST)"/>
    <property type="match status" value="1"/>
</dbReference>
<protein>
    <recommendedName>
        <fullName evidence="2">GST N-terminal domain-containing protein</fullName>
    </recommendedName>
</protein>
<comment type="similarity">
    <text evidence="1">Belongs to the GST superfamily.</text>
</comment>
<keyword evidence="4" id="KW-1185">Reference proteome</keyword>
<dbReference type="OrthoDB" id="2309723at2759"/>
<dbReference type="InterPro" id="IPR004045">
    <property type="entry name" value="Glutathione_S-Trfase_N"/>
</dbReference>
<proteinExistence type="inferred from homology"/>
<evidence type="ECO:0000313" key="4">
    <source>
        <dbReference type="Proteomes" id="UP000038010"/>
    </source>
</evidence>
<dbReference type="CDD" id="cd03046">
    <property type="entry name" value="GST_N_GTT1_like"/>
    <property type="match status" value="1"/>
</dbReference>
<dbReference type="Gene3D" id="3.40.30.10">
    <property type="entry name" value="Glutaredoxin"/>
    <property type="match status" value="1"/>
</dbReference>
<evidence type="ECO:0000259" key="2">
    <source>
        <dbReference type="PROSITE" id="PS50404"/>
    </source>
</evidence>
<dbReference type="SUPFAM" id="SSF52833">
    <property type="entry name" value="Thioredoxin-like"/>
    <property type="match status" value="1"/>
</dbReference>
<dbReference type="Pfam" id="PF13417">
    <property type="entry name" value="GST_N_3"/>
    <property type="match status" value="1"/>
</dbReference>
<dbReference type="SUPFAM" id="SSF47616">
    <property type="entry name" value="GST C-terminal domain-like"/>
    <property type="match status" value="1"/>
</dbReference>
<dbReference type="RefSeq" id="XP_018000001.1">
    <property type="nucleotide sequence ID" value="XM_018140420.1"/>
</dbReference>
<reference evidence="3 4" key="1">
    <citation type="submission" date="2015-06" db="EMBL/GenBank/DDBJ databases">
        <title>Draft genome of the ant-associated black yeast Phialophora attae CBS 131958.</title>
        <authorList>
            <person name="Moreno L.F."/>
            <person name="Stielow B.J."/>
            <person name="de Hoog S."/>
            <person name="Vicente V.A."/>
            <person name="Weiss V.A."/>
            <person name="de Vries M."/>
            <person name="Cruz L.M."/>
            <person name="Souza E.M."/>
        </authorList>
    </citation>
    <scope>NUCLEOTIDE SEQUENCE [LARGE SCALE GENOMIC DNA]</scope>
    <source>
        <strain evidence="3 4">CBS 131958</strain>
    </source>
</reference>
<dbReference type="Gene3D" id="1.20.1050.10">
    <property type="match status" value="1"/>
</dbReference>
<dbReference type="STRING" id="1664694.A0A0N0NM79"/>
<feature type="domain" description="GST N-terminal" evidence="2">
    <location>
        <begin position="4"/>
        <end position="88"/>
    </location>
</feature>
<evidence type="ECO:0000313" key="3">
    <source>
        <dbReference type="EMBL" id="KPI40038.1"/>
    </source>
</evidence>
<dbReference type="PROSITE" id="PS50404">
    <property type="entry name" value="GST_NTER"/>
    <property type="match status" value="1"/>
</dbReference>
<gene>
    <name evidence="3" type="ORF">AB675_11561</name>
</gene>
<sequence length="246" mass="27659">MPAQPQLTLYHLNASRAVRVAWTLAALSLSYNAVCSERDPNTGVAPQELKDKIPSPHKKSPTLVDGDLVLQESGAIIEYLCEKYDDASLLMPKHGAKGEGWGERERCKIREWIAASEGTYLMHGISIMYARSRLPKDLPNRAEVWAQMNKVMSVNLHNALTHLDDHLAKVHDSGGKFLVGGRLSAAEMAMLFSVQLIYNRELSLQGLENGGKGRWQEVEKWHAYCEQEQSWKQCTEKVGWKLYGLL</sequence>
<dbReference type="Proteomes" id="UP000038010">
    <property type="component" value="Unassembled WGS sequence"/>
</dbReference>
<name>A0A0N0NM79_9EURO</name>
<dbReference type="PANTHER" id="PTHR44051:SF9">
    <property type="entry name" value="GLUTATHIONE S-TRANSFERASE 1"/>
    <property type="match status" value="1"/>
</dbReference>
<dbReference type="VEuPathDB" id="FungiDB:AB675_11561"/>
<dbReference type="AlphaFoldDB" id="A0A0N0NM79"/>
<dbReference type="PANTHER" id="PTHR44051">
    <property type="entry name" value="GLUTATHIONE S-TRANSFERASE-RELATED"/>
    <property type="match status" value="1"/>
</dbReference>
<dbReference type="InterPro" id="IPR036249">
    <property type="entry name" value="Thioredoxin-like_sf"/>
</dbReference>
<organism evidence="3 4">
    <name type="scientific">Cyphellophora attinorum</name>
    <dbReference type="NCBI Taxonomy" id="1664694"/>
    <lineage>
        <taxon>Eukaryota</taxon>
        <taxon>Fungi</taxon>
        <taxon>Dikarya</taxon>
        <taxon>Ascomycota</taxon>
        <taxon>Pezizomycotina</taxon>
        <taxon>Eurotiomycetes</taxon>
        <taxon>Chaetothyriomycetidae</taxon>
        <taxon>Chaetothyriales</taxon>
        <taxon>Cyphellophoraceae</taxon>
        <taxon>Cyphellophora</taxon>
    </lineage>
</organism>
<dbReference type="EMBL" id="LFJN01000013">
    <property type="protein sequence ID" value="KPI40038.1"/>
    <property type="molecule type" value="Genomic_DNA"/>
</dbReference>
<comment type="caution">
    <text evidence="3">The sequence shown here is derived from an EMBL/GenBank/DDBJ whole genome shotgun (WGS) entry which is preliminary data.</text>
</comment>
<accession>A0A0N0NM79</accession>
<dbReference type="InterPro" id="IPR040079">
    <property type="entry name" value="Glutathione_S-Trfase"/>
</dbReference>
<dbReference type="GeneID" id="28732301"/>
<dbReference type="InterPro" id="IPR036282">
    <property type="entry name" value="Glutathione-S-Trfase_C_sf"/>
</dbReference>